<comment type="caution">
    <text evidence="3">The sequence shown here is derived from an EMBL/GenBank/DDBJ whole genome shotgun (WGS) entry which is preliminary data.</text>
</comment>
<keyword evidence="4" id="KW-1185">Reference proteome</keyword>
<evidence type="ECO:0000256" key="2">
    <source>
        <dbReference type="SAM" id="SignalP"/>
    </source>
</evidence>
<protein>
    <recommendedName>
        <fullName evidence="5">Lipoprotein</fullName>
    </recommendedName>
</protein>
<dbReference type="PROSITE" id="PS51257">
    <property type="entry name" value="PROKAR_LIPOPROTEIN"/>
    <property type="match status" value="1"/>
</dbReference>
<feature type="signal peptide" evidence="2">
    <location>
        <begin position="1"/>
        <end position="30"/>
    </location>
</feature>
<gene>
    <name evidence="3" type="ORF">KOR34_04690</name>
</gene>
<keyword evidence="1" id="KW-0812">Transmembrane</keyword>
<feature type="chain" id="PRO_5023013631" description="Lipoprotein" evidence="2">
    <location>
        <begin position="31"/>
        <end position="287"/>
    </location>
</feature>
<evidence type="ECO:0000256" key="1">
    <source>
        <dbReference type="SAM" id="Phobius"/>
    </source>
</evidence>
<keyword evidence="2" id="KW-0732">Signal</keyword>
<organism evidence="3 4">
    <name type="scientific">Posidoniimonas corsicana</name>
    <dbReference type="NCBI Taxonomy" id="1938618"/>
    <lineage>
        <taxon>Bacteria</taxon>
        <taxon>Pseudomonadati</taxon>
        <taxon>Planctomycetota</taxon>
        <taxon>Planctomycetia</taxon>
        <taxon>Pirellulales</taxon>
        <taxon>Lacipirellulaceae</taxon>
        <taxon>Posidoniimonas</taxon>
    </lineage>
</organism>
<proteinExistence type="predicted"/>
<dbReference type="EMBL" id="SIHJ01000001">
    <property type="protein sequence ID" value="TWT35576.1"/>
    <property type="molecule type" value="Genomic_DNA"/>
</dbReference>
<reference evidence="3 4" key="1">
    <citation type="submission" date="2019-02" db="EMBL/GenBank/DDBJ databases">
        <title>Deep-cultivation of Planctomycetes and their phenomic and genomic characterization uncovers novel biology.</title>
        <authorList>
            <person name="Wiegand S."/>
            <person name="Jogler M."/>
            <person name="Boedeker C."/>
            <person name="Pinto D."/>
            <person name="Vollmers J."/>
            <person name="Rivas-Marin E."/>
            <person name="Kohn T."/>
            <person name="Peeters S.H."/>
            <person name="Heuer A."/>
            <person name="Rast P."/>
            <person name="Oberbeckmann S."/>
            <person name="Bunk B."/>
            <person name="Jeske O."/>
            <person name="Meyerdierks A."/>
            <person name="Storesund J.E."/>
            <person name="Kallscheuer N."/>
            <person name="Luecker S."/>
            <person name="Lage O.M."/>
            <person name="Pohl T."/>
            <person name="Merkel B.J."/>
            <person name="Hornburger P."/>
            <person name="Mueller R.-W."/>
            <person name="Bruemmer F."/>
            <person name="Labrenz M."/>
            <person name="Spormann A.M."/>
            <person name="Op Den Camp H."/>
            <person name="Overmann J."/>
            <person name="Amann R."/>
            <person name="Jetten M.S.M."/>
            <person name="Mascher T."/>
            <person name="Medema M.H."/>
            <person name="Devos D.P."/>
            <person name="Kaster A.-K."/>
            <person name="Ovreas L."/>
            <person name="Rohde M."/>
            <person name="Galperin M.Y."/>
            <person name="Jogler C."/>
        </authorList>
    </citation>
    <scope>NUCLEOTIDE SEQUENCE [LARGE SCALE GENOMIC DNA]</scope>
    <source>
        <strain evidence="3 4">KOR34</strain>
    </source>
</reference>
<evidence type="ECO:0008006" key="5">
    <source>
        <dbReference type="Google" id="ProtNLM"/>
    </source>
</evidence>
<name>A0A5C5VAF2_9BACT</name>
<dbReference type="Proteomes" id="UP000316714">
    <property type="component" value="Unassembled WGS sequence"/>
</dbReference>
<accession>A0A5C5VAF2</accession>
<feature type="transmembrane region" description="Helical" evidence="1">
    <location>
        <begin position="260"/>
        <end position="282"/>
    </location>
</feature>
<keyword evidence="1" id="KW-1133">Transmembrane helix</keyword>
<evidence type="ECO:0000313" key="3">
    <source>
        <dbReference type="EMBL" id="TWT35576.1"/>
    </source>
</evidence>
<sequence length="287" mass="29895" precursor="true">MKILALEASRCCLPPLICIALAAASCHVSAATNFDVVIDESSATPHFVSNQRVLMVSGYVAHMRLWESGSVEIRGGDIGGVRAFDSASVLMDGGYVAHADIQGTSVATVRGGSVQYFKGWGNSRTEFLGGSAGSVQASGYQTHFKNEVGGDAVAEVRGGEVGLLKAEFGGVANLHAGSVRTVQATSGGTLNVFGGGFLEAFPNGDAAINVYGSDFRWDLLNESPPSLPILLREYRLTGTIQDGTPLNAIVKFLGDDTSGLNLVLVPTPTAASLVALACVGAFSRRRR</sequence>
<evidence type="ECO:0000313" key="4">
    <source>
        <dbReference type="Proteomes" id="UP000316714"/>
    </source>
</evidence>
<dbReference type="RefSeq" id="WP_146561858.1">
    <property type="nucleotide sequence ID" value="NZ_SIHJ01000001.1"/>
</dbReference>
<keyword evidence="1" id="KW-0472">Membrane</keyword>
<dbReference type="AlphaFoldDB" id="A0A5C5VAF2"/>